<feature type="chain" id="PRO_5019000946" evidence="1">
    <location>
        <begin position="24"/>
        <end position="392"/>
    </location>
</feature>
<sequence>MSRFSCVIAVCGLLALPALGTAAATPADQAVAEAQDAAAQLREAIGKLGEAVTADDQVVALTEVIRGYEQGLASLRAGLRQASAREAELRSQFEAQRGRLARVLGAMTSLQQSPETAMLLHPAGALASAQSGMILSDVTPGLRAEAERLQADLDEIATVRELQANAADMLGKGLASVQEARRLLASAVTDRSTMPARFGEAPEELQKLMDAAQSLDEFADGIDRLESDIGAPMEDFEGAQGSLKLPVIGSVRRTYNEADAAGVTRPGWIIATPPAALVTTPWPATIRYRGPLLDYGNVMIVEPAADYLLIFAGMSQVFGEVGDVLAGGDPVGLMGGSEAPEQEFGTQFVADAARGGDAGQTETLYLELRKGTETLDPADWFVLNPVVDPGQD</sequence>
<accession>A0A422QSB3</accession>
<evidence type="ECO:0000313" key="2">
    <source>
        <dbReference type="EMBL" id="RNF32899.1"/>
    </source>
</evidence>
<evidence type="ECO:0000256" key="1">
    <source>
        <dbReference type="SAM" id="SignalP"/>
    </source>
</evidence>
<dbReference type="Gene3D" id="2.70.70.10">
    <property type="entry name" value="Glucose Permease (Domain IIA)"/>
    <property type="match status" value="1"/>
</dbReference>
<dbReference type="EMBL" id="PXNQ02000016">
    <property type="protein sequence ID" value="RNF32899.1"/>
    <property type="molecule type" value="Genomic_DNA"/>
</dbReference>
<dbReference type="AlphaFoldDB" id="A0A422QSB3"/>
<reference evidence="2" key="1">
    <citation type="submission" date="2018-05" db="EMBL/GenBank/DDBJ databases">
        <title>Reclassification of Methylarcula marina and Methylarcula terricola as Paracoccus methylarcula sp.nov., comb.nov. and Paracoccus terricola comb.nov.</title>
        <authorList>
            <person name="Shmareva M.N."/>
            <person name="Doronina N.V."/>
            <person name="Vasilenko O.V."/>
            <person name="Tarlachkov S.V."/>
            <person name="Trotsenko Y.A."/>
        </authorList>
    </citation>
    <scope>NUCLEOTIDE SEQUENCE [LARGE SCALE GENOMIC DNA]</scope>
    <source>
        <strain evidence="2">VKM B-2159</strain>
    </source>
</reference>
<dbReference type="InterPro" id="IPR011055">
    <property type="entry name" value="Dup_hybrid_motif"/>
</dbReference>
<evidence type="ECO:0000313" key="3">
    <source>
        <dbReference type="Proteomes" id="UP000238137"/>
    </source>
</evidence>
<dbReference type="CDD" id="cd12797">
    <property type="entry name" value="M23_peptidase"/>
    <property type="match status" value="1"/>
</dbReference>
<name>A0A422QSB3_9RHOB</name>
<dbReference type="OrthoDB" id="9809144at2"/>
<protein>
    <submittedName>
        <fullName evidence="2">Peptidase M23</fullName>
    </submittedName>
</protein>
<organism evidence="2 3">
    <name type="scientific">Paracoccus methylarcula</name>
    <dbReference type="NCBI Taxonomy" id="72022"/>
    <lineage>
        <taxon>Bacteria</taxon>
        <taxon>Pseudomonadati</taxon>
        <taxon>Pseudomonadota</taxon>
        <taxon>Alphaproteobacteria</taxon>
        <taxon>Rhodobacterales</taxon>
        <taxon>Paracoccaceae</taxon>
        <taxon>Paracoccus</taxon>
    </lineage>
</organism>
<comment type="caution">
    <text evidence="2">The sequence shown here is derived from an EMBL/GenBank/DDBJ whole genome shotgun (WGS) entry which is preliminary data.</text>
</comment>
<keyword evidence="3" id="KW-1185">Reference proteome</keyword>
<feature type="signal peptide" evidence="1">
    <location>
        <begin position="1"/>
        <end position="23"/>
    </location>
</feature>
<gene>
    <name evidence="2" type="ORF">A7A09_019715</name>
</gene>
<dbReference type="RefSeq" id="WP_106692997.1">
    <property type="nucleotide sequence ID" value="NZ_PXNQ02000016.1"/>
</dbReference>
<dbReference type="Proteomes" id="UP000238137">
    <property type="component" value="Unassembled WGS sequence"/>
</dbReference>
<keyword evidence="1" id="KW-0732">Signal</keyword>
<proteinExistence type="predicted"/>
<dbReference type="SUPFAM" id="SSF51261">
    <property type="entry name" value="Duplicated hybrid motif"/>
    <property type="match status" value="1"/>
</dbReference>